<dbReference type="Gene3D" id="3.40.50.11460">
    <property type="match status" value="1"/>
</dbReference>
<feature type="domain" description="Ketosynthase family 3 (KS3)" evidence="11">
    <location>
        <begin position="1457"/>
        <end position="1884"/>
    </location>
</feature>
<dbReference type="Gene3D" id="3.40.366.10">
    <property type="entry name" value="Malonyl-Coenzyme A Acyl Carrier Protein, domain 2"/>
    <property type="match status" value="2"/>
</dbReference>
<dbReference type="CDD" id="cd05195">
    <property type="entry name" value="enoyl_red"/>
    <property type="match status" value="1"/>
</dbReference>
<dbReference type="SUPFAM" id="SSF47336">
    <property type="entry name" value="ACP-like"/>
    <property type="match status" value="2"/>
</dbReference>
<dbReference type="PROSITE" id="PS00606">
    <property type="entry name" value="KS3_1"/>
    <property type="match status" value="2"/>
</dbReference>
<reference evidence="14" key="1">
    <citation type="journal article" date="2019" name="Int. J. Syst. Evol. Microbiol.">
        <title>The Global Catalogue of Microorganisms (GCM) 10K type strain sequencing project: providing services to taxonomists for standard genome sequencing and annotation.</title>
        <authorList>
            <consortium name="The Broad Institute Genomics Platform"/>
            <consortium name="The Broad Institute Genome Sequencing Center for Infectious Disease"/>
            <person name="Wu L."/>
            <person name="Ma J."/>
        </authorList>
    </citation>
    <scope>NUCLEOTIDE SEQUENCE [LARGE SCALE GENOMIC DNA]</scope>
    <source>
        <strain evidence="14">JCM 17440</strain>
    </source>
</reference>
<dbReference type="CDD" id="cd08956">
    <property type="entry name" value="KR_3_FAS_SDR_x"/>
    <property type="match status" value="2"/>
</dbReference>
<dbReference type="Pfam" id="PF08240">
    <property type="entry name" value="ADH_N"/>
    <property type="match status" value="1"/>
</dbReference>
<dbReference type="InterPro" id="IPR014030">
    <property type="entry name" value="Ketoacyl_synth_N"/>
</dbReference>
<dbReference type="SMART" id="SM00829">
    <property type="entry name" value="PKS_ER"/>
    <property type="match status" value="1"/>
</dbReference>
<gene>
    <name evidence="13" type="ORF">GCM10022254_31920</name>
</gene>
<dbReference type="InterPro" id="IPR057326">
    <property type="entry name" value="KR_dom"/>
</dbReference>
<evidence type="ECO:0000256" key="9">
    <source>
        <dbReference type="PROSITE-ProRule" id="PRU01363"/>
    </source>
</evidence>
<feature type="active site" description="Proton acceptor; for dehydratase activity" evidence="9">
    <location>
        <position position="2386"/>
    </location>
</feature>
<dbReference type="PROSITE" id="PS52004">
    <property type="entry name" value="KS3_2"/>
    <property type="match status" value="2"/>
</dbReference>
<evidence type="ECO:0000259" key="12">
    <source>
        <dbReference type="PROSITE" id="PS52019"/>
    </source>
</evidence>
<dbReference type="Gene3D" id="3.10.129.110">
    <property type="entry name" value="Polyketide synthase dehydratase"/>
    <property type="match status" value="1"/>
</dbReference>
<evidence type="ECO:0000313" key="13">
    <source>
        <dbReference type="EMBL" id="GAA4232336.1"/>
    </source>
</evidence>
<evidence type="ECO:0000256" key="7">
    <source>
        <dbReference type="ARBA" id="ARBA00023268"/>
    </source>
</evidence>
<evidence type="ECO:0000259" key="10">
    <source>
        <dbReference type="PROSITE" id="PS50075"/>
    </source>
</evidence>
<keyword evidence="8" id="KW-0012">Acyltransferase</keyword>
<dbReference type="EMBL" id="BAABAS010000006">
    <property type="protein sequence ID" value="GAA4232336.1"/>
    <property type="molecule type" value="Genomic_DNA"/>
</dbReference>
<feature type="domain" description="PKS/mFAS DH" evidence="12">
    <location>
        <begin position="2354"/>
        <end position="2628"/>
    </location>
</feature>
<protein>
    <recommendedName>
        <fullName evidence="15">Polyketide synthase</fullName>
    </recommendedName>
</protein>
<dbReference type="SMART" id="SM00822">
    <property type="entry name" value="PKS_KR"/>
    <property type="match status" value="2"/>
</dbReference>
<dbReference type="Pfam" id="PF00109">
    <property type="entry name" value="ketoacyl-synt"/>
    <property type="match status" value="2"/>
</dbReference>
<dbReference type="InterPro" id="IPR049552">
    <property type="entry name" value="PKS_DH_N"/>
</dbReference>
<organism evidence="13 14">
    <name type="scientific">Actinomadura meridiana</name>
    <dbReference type="NCBI Taxonomy" id="559626"/>
    <lineage>
        <taxon>Bacteria</taxon>
        <taxon>Bacillati</taxon>
        <taxon>Actinomycetota</taxon>
        <taxon>Actinomycetes</taxon>
        <taxon>Streptosporangiales</taxon>
        <taxon>Thermomonosporaceae</taxon>
        <taxon>Actinomadura</taxon>
    </lineage>
</organism>
<dbReference type="Pfam" id="PF14765">
    <property type="entry name" value="PS-DH"/>
    <property type="match status" value="1"/>
</dbReference>
<evidence type="ECO:0000256" key="5">
    <source>
        <dbReference type="ARBA" id="ARBA00022679"/>
    </source>
</evidence>
<dbReference type="Proteomes" id="UP001501710">
    <property type="component" value="Unassembled WGS sequence"/>
</dbReference>
<dbReference type="Gene3D" id="3.90.180.10">
    <property type="entry name" value="Medium-chain alcohol dehydrogenases, catalytic domain"/>
    <property type="match status" value="1"/>
</dbReference>
<dbReference type="InterPro" id="IPR020841">
    <property type="entry name" value="PKS_Beta-ketoAc_synthase_dom"/>
</dbReference>
<dbReference type="Pfam" id="PF21089">
    <property type="entry name" value="PKS_DH_N"/>
    <property type="match status" value="1"/>
</dbReference>
<evidence type="ECO:0000256" key="6">
    <source>
        <dbReference type="ARBA" id="ARBA00023194"/>
    </source>
</evidence>
<feature type="region of interest" description="N-terminal hotdog fold" evidence="9">
    <location>
        <begin position="2354"/>
        <end position="2476"/>
    </location>
</feature>
<dbReference type="InterPro" id="IPR050091">
    <property type="entry name" value="PKS_NRPS_Biosynth_Enz"/>
</dbReference>
<dbReference type="Gene3D" id="3.40.50.720">
    <property type="entry name" value="NAD(P)-binding Rossmann-like Domain"/>
    <property type="match status" value="2"/>
</dbReference>
<dbReference type="Pfam" id="PF22953">
    <property type="entry name" value="SpnB_Rossmann"/>
    <property type="match status" value="2"/>
</dbReference>
<feature type="active site" description="Proton donor; for dehydratase activity" evidence="9">
    <location>
        <position position="2553"/>
    </location>
</feature>
<dbReference type="Gene3D" id="1.10.1200.10">
    <property type="entry name" value="ACP-like"/>
    <property type="match status" value="2"/>
</dbReference>
<feature type="domain" description="Carrier" evidence="10">
    <location>
        <begin position="1363"/>
        <end position="1438"/>
    </location>
</feature>
<accession>A0ABP8C264</accession>
<dbReference type="PANTHER" id="PTHR43775:SF51">
    <property type="entry name" value="INACTIVE PHENOLPHTHIOCEROL SYNTHESIS POLYKETIDE SYNTHASE TYPE I PKS1-RELATED"/>
    <property type="match status" value="1"/>
</dbReference>
<dbReference type="InterPro" id="IPR020843">
    <property type="entry name" value="ER"/>
</dbReference>
<feature type="domain" description="Carrier" evidence="10">
    <location>
        <begin position="3446"/>
        <end position="3521"/>
    </location>
</feature>
<dbReference type="Pfam" id="PF16197">
    <property type="entry name" value="KAsynt_C_assoc"/>
    <property type="match status" value="2"/>
</dbReference>
<dbReference type="InterPro" id="IPR032821">
    <property type="entry name" value="PKS_assoc"/>
</dbReference>
<dbReference type="InterPro" id="IPR013968">
    <property type="entry name" value="PKS_KR"/>
</dbReference>
<dbReference type="InterPro" id="IPR016039">
    <property type="entry name" value="Thiolase-like"/>
</dbReference>
<evidence type="ECO:0008006" key="15">
    <source>
        <dbReference type="Google" id="ProtNLM"/>
    </source>
</evidence>
<dbReference type="InterPro" id="IPR009081">
    <property type="entry name" value="PP-bd_ACP"/>
</dbReference>
<dbReference type="InterPro" id="IPR020807">
    <property type="entry name" value="PKS_DH"/>
</dbReference>
<dbReference type="SMART" id="SM00827">
    <property type="entry name" value="PKS_AT"/>
    <property type="match status" value="2"/>
</dbReference>
<dbReference type="InterPro" id="IPR016036">
    <property type="entry name" value="Malonyl_transacylase_ACP-bd"/>
</dbReference>
<dbReference type="SMART" id="SM00825">
    <property type="entry name" value="PKS_KS"/>
    <property type="match status" value="2"/>
</dbReference>
<dbReference type="SMART" id="SM00823">
    <property type="entry name" value="PKS_PP"/>
    <property type="match status" value="2"/>
</dbReference>
<evidence type="ECO:0000259" key="11">
    <source>
        <dbReference type="PROSITE" id="PS52004"/>
    </source>
</evidence>
<dbReference type="InterPro" id="IPR015083">
    <property type="entry name" value="NorB/c/GfsB-D-like_docking"/>
</dbReference>
<name>A0ABP8C264_9ACTN</name>
<dbReference type="PROSITE" id="PS52019">
    <property type="entry name" value="PKS_MFAS_DH"/>
    <property type="match status" value="1"/>
</dbReference>
<dbReference type="Pfam" id="PF00698">
    <property type="entry name" value="Acyl_transf_1"/>
    <property type="match status" value="2"/>
</dbReference>
<evidence type="ECO:0000313" key="14">
    <source>
        <dbReference type="Proteomes" id="UP001501710"/>
    </source>
</evidence>
<evidence type="ECO:0000256" key="4">
    <source>
        <dbReference type="ARBA" id="ARBA00022553"/>
    </source>
</evidence>
<dbReference type="PROSITE" id="PS50075">
    <property type="entry name" value="CARRIER"/>
    <property type="match status" value="2"/>
</dbReference>
<dbReference type="Pfam" id="PF13602">
    <property type="entry name" value="ADH_zinc_N_2"/>
    <property type="match status" value="1"/>
</dbReference>
<dbReference type="Pfam" id="PF02801">
    <property type="entry name" value="Ketoacyl-synt_C"/>
    <property type="match status" value="2"/>
</dbReference>
<keyword evidence="14" id="KW-1185">Reference proteome</keyword>
<dbReference type="InterPro" id="IPR049551">
    <property type="entry name" value="PKS_DH_C"/>
</dbReference>
<dbReference type="InterPro" id="IPR011032">
    <property type="entry name" value="GroES-like_sf"/>
</dbReference>
<dbReference type="PANTHER" id="PTHR43775">
    <property type="entry name" value="FATTY ACID SYNTHASE"/>
    <property type="match status" value="1"/>
</dbReference>
<dbReference type="InterPro" id="IPR020806">
    <property type="entry name" value="PKS_PP-bd"/>
</dbReference>
<keyword evidence="6" id="KW-0045">Antibiotic biosynthesis</keyword>
<dbReference type="InterPro" id="IPR036291">
    <property type="entry name" value="NAD(P)-bd_dom_sf"/>
</dbReference>
<comment type="caution">
    <text evidence="13">The sequence shown here is derived from an EMBL/GenBank/DDBJ whole genome shotgun (WGS) entry which is preliminary data.</text>
</comment>
<dbReference type="SUPFAM" id="SSF55048">
    <property type="entry name" value="Probable ACP-binding domain of malonyl-CoA ACP transacylase"/>
    <property type="match status" value="2"/>
</dbReference>
<evidence type="ECO:0000256" key="2">
    <source>
        <dbReference type="ARBA" id="ARBA00004792"/>
    </source>
</evidence>
<keyword evidence="7" id="KW-0511">Multifunctional enzyme</keyword>
<dbReference type="Gene3D" id="3.40.47.10">
    <property type="match status" value="2"/>
</dbReference>
<dbReference type="Pfam" id="PF00550">
    <property type="entry name" value="PP-binding"/>
    <property type="match status" value="2"/>
</dbReference>
<dbReference type="InterPro" id="IPR014043">
    <property type="entry name" value="Acyl_transferase_dom"/>
</dbReference>
<dbReference type="InterPro" id="IPR042104">
    <property type="entry name" value="PKS_dehydratase_sf"/>
</dbReference>
<dbReference type="InterPro" id="IPR013154">
    <property type="entry name" value="ADH-like_N"/>
</dbReference>
<keyword evidence="3" id="KW-0596">Phosphopantetheine</keyword>
<dbReference type="Pfam" id="PF08990">
    <property type="entry name" value="Docking"/>
    <property type="match status" value="1"/>
</dbReference>
<dbReference type="Gene3D" id="3.30.70.3290">
    <property type="match status" value="2"/>
</dbReference>
<dbReference type="InterPro" id="IPR001227">
    <property type="entry name" value="Ac_transferase_dom_sf"/>
</dbReference>
<dbReference type="SUPFAM" id="SSF53901">
    <property type="entry name" value="Thiolase-like"/>
    <property type="match status" value="2"/>
</dbReference>
<keyword evidence="5" id="KW-0808">Transferase</keyword>
<dbReference type="RefSeq" id="WP_344896776.1">
    <property type="nucleotide sequence ID" value="NZ_BAABAS010000006.1"/>
</dbReference>
<dbReference type="PROSITE" id="PS00012">
    <property type="entry name" value="PHOSPHOPANTETHEINE"/>
    <property type="match status" value="2"/>
</dbReference>
<dbReference type="SMART" id="SM01294">
    <property type="entry name" value="PKS_PP_betabranch"/>
    <property type="match status" value="2"/>
</dbReference>
<dbReference type="InterPro" id="IPR006162">
    <property type="entry name" value="Ppantetheine_attach_site"/>
</dbReference>
<dbReference type="CDD" id="cd00833">
    <property type="entry name" value="PKS"/>
    <property type="match status" value="2"/>
</dbReference>
<dbReference type="InterPro" id="IPR055123">
    <property type="entry name" value="SpnB-like_Rossmann"/>
</dbReference>
<feature type="domain" description="Ketosynthase family 3 (KS3)" evidence="11">
    <location>
        <begin position="33"/>
        <end position="460"/>
    </location>
</feature>
<evidence type="ECO:0000256" key="1">
    <source>
        <dbReference type="ARBA" id="ARBA00001957"/>
    </source>
</evidence>
<dbReference type="SUPFAM" id="SSF52151">
    <property type="entry name" value="FabD/lysophospholipase-like"/>
    <property type="match status" value="2"/>
</dbReference>
<comment type="cofactor">
    <cofactor evidence="1">
        <name>pantetheine 4'-phosphate</name>
        <dbReference type="ChEBI" id="CHEBI:47942"/>
    </cofactor>
</comment>
<dbReference type="InterPro" id="IPR014031">
    <property type="entry name" value="Ketoacyl_synth_C"/>
</dbReference>
<dbReference type="InterPro" id="IPR018201">
    <property type="entry name" value="Ketoacyl_synth_AS"/>
</dbReference>
<evidence type="ECO:0000256" key="3">
    <source>
        <dbReference type="ARBA" id="ARBA00022450"/>
    </source>
</evidence>
<dbReference type="SUPFAM" id="SSF51735">
    <property type="entry name" value="NAD(P)-binding Rossmann-fold domains"/>
    <property type="match status" value="5"/>
</dbReference>
<dbReference type="SUPFAM" id="SSF50129">
    <property type="entry name" value="GroES-like"/>
    <property type="match status" value="1"/>
</dbReference>
<dbReference type="SMART" id="SM00826">
    <property type="entry name" value="PKS_DH"/>
    <property type="match status" value="1"/>
</dbReference>
<keyword evidence="4" id="KW-0597">Phosphoprotein</keyword>
<evidence type="ECO:0000256" key="8">
    <source>
        <dbReference type="ARBA" id="ARBA00023315"/>
    </source>
</evidence>
<comment type="pathway">
    <text evidence="2">Antibiotic biosynthesis.</text>
</comment>
<feature type="region of interest" description="C-terminal hotdog fold" evidence="9">
    <location>
        <begin position="2492"/>
        <end position="2628"/>
    </location>
</feature>
<dbReference type="InterPro" id="IPR016035">
    <property type="entry name" value="Acyl_Trfase/lysoPLipase"/>
</dbReference>
<dbReference type="Pfam" id="PF08659">
    <property type="entry name" value="KR"/>
    <property type="match status" value="2"/>
</dbReference>
<dbReference type="InterPro" id="IPR049900">
    <property type="entry name" value="PKS_mFAS_DH"/>
</dbReference>
<dbReference type="InterPro" id="IPR036736">
    <property type="entry name" value="ACP-like_sf"/>
</dbReference>
<proteinExistence type="predicted"/>
<sequence length="3602" mass="376662">MTDERDLVEYLKRVTTDLHQTRRKLSRLQAGQSEPVAVVGMGCRFPGGVSSPDDLWGLLTRGQDAMGAFPGDRGWDAEGLFDPNPDRLGTSYVREGGFLADAAGFDAGLFGISPREALAMDPQQRLLLEVTWEALERAGLDPLGMRGSDTGVFMGVPHSEYVSGSADLPGNVEGYALTGNVASVASGRLAYTFGFEGPAISLDTACSSSLVALHLAARSLRQSECALALAGGVNVMATPTLFVEFSRQRGLARDGRVKAFAAAADGTNWGEGAGVLVLERLSDARRNGHDVLAVITGSAVNQDGRSNGLTAPNGPSQQRVIRAALAAGGLEPGDVDAVEGHGTGTRLGDPIEAQGLLATYGRDRSPDQPLWLGSVKSNLGHTAAASGVAGVMKMVLALRHGVLPATLHVDEPTPEVDWSSGGVELLREPQPWPAVDGRLRRAGVSSFGISGTNAHVIIEDAPAEEPPTEEHGEPDVAPPAKTLPASLAAFPVSGAGANGLRAQGARYLEFVDARPDHAVEDVAASLAGRPALSHRAVVLAEDRAELRSGLAAIAEGGAVGHLVEGVVRGDGRTAFLFSGQGAQRHGMGRELYEAIPVFARALDEADAHLDGTVREALFGDAALLDQTRYTQAALFAIEVALFRLVETWGLHPDQLLGHSIGELAAAHVAGVLSLEDACTLVAARGRLMQELPPGGAMVAVQMSADEALATLADHRERVSVAAVNGPSSVVLSGDEDAVTELAARWAERGRRTRRLAVSHAFHSPHMEPMLAEFREVAEGLSFAPPQLTIISGLTGEPVAGAEMQSADYWVRQVRRPVRFMDGIRALAADGVSIFMELGPGGSLCGMGQESVADRDDVVFVPLLRTDRPELTALRHAMADAWANGAQVTWDTGAASRVDLPTYAFQRERYWLDAHPTRRATGHSPEFADSAFHVEWTPFTPDKALAAGGPIPSAVVLRCESPRDIATAAQDAHTLTTTLADELRTWLADDRVESSRLVVVTRGAVAARPGDDIPDLAAATVPGLLRSVQAEHPGRFVLLDVDDASDWSEAIPTVAAAGEPELALRDGELLVPRLARWTPPDGEPTPFLADPDGTVLITGGTGALGREMARHLVVEYGVRRLVLAGRRGDQAPGVDALRTELTDLGAHVTVVACDVADADALARLLDEHPPAAVVHAAGILDDALVGALTPDALAGVLRPKVDGTLTLHALTEHLDLSAFVLFSAAAGALAGPGQGAFAAANAFLDAFAAHRRARGLPATSLAWGQWEHPDGIGGRLDAAGRARLERAGLRPMSTAHGLALFDATRDADRPAVVAAQVDLARLRDQADQGALPPLWSGLLRDAARPQASGLASSLAALPKDERRRVLLDTIRTQAGLVLGHPAPGAVDTRQAFKELGFDSLTSVELRNRLNTVTGLRLPTTLVFDHPNLESLAAHVETQLLGDDASETAATAPNAAAPDAPIAIVGMACRFPGGSDTPETYWDRLVEGADLVTDLPLDRGWDVEALFDPDAGRPGTTYVREAGFLADVAGFDAEFFGISPREALAMDPQQRLLLEVAWEALERSGVDPDSLRGTPTGVFVGVGGSEYLSRLSKVPDDLEGYTILGNASSVASGRLSYVLGLEGPAVTVDTACSSSLVALHLACQALRRGECSMALVGGATVLSGPGPFIEFSRQRALSIDGRAKSFAASADGTSWAEGAGVLLLEPLSEARARGHRVLAVVRGSAVNQDGASNGLTAPNGPSQQRVIRAALTDAGLQPDDVDAVEAHGTGTRLGDPIEAQALLATYGRNRDSERPLWLGSVKSNMGHAAAAAGVAGVMKMVLAMRSGVLPATLHVDEPTPEVDWSSGGVELLREARDWPVAEDRVRRAGVSSFGMSGTNAHVIIEEPPATDTVDVVVEAIADAVGPVPCVVSGVGVEGLRGQAARLAEFVGAKGASVAEVGAALARRTAFSHRAVVLAEDHAELVAGLETLAAGASPDGVVEGVTQGDTDPIFVFPGQGSHWAGMATELLDSAPVFAEALRACDDAVRPLTGWSVLDVLRAADADRLEAVDVLQPVMFAVQVSLARLWESYGVRPSAVIGHSQGEVAAACVAGALSIEDAARVIVVRSRLVAGVGRGAMASLALPADEVTERIAGFGGDVVVAGRNGPSSTIVSGDRDAVETLVADCDSEGVRARVVPVTYASHSPQMEAVRDDLLAELADVHGVAARVPFYSTVTGAALDTATLDAGYWYRNLREPVDFETGVRALLDAGHRVFIEVSPHPVVSPGIEQTVDATGVQATVLGTLRRDEGGPRRFHASLGEAWVNGVPVDWSRSHPATAAPPVDLPPYAFQRERYWLDDAAGTGDLSAAGLASTDHPLVGAVVERAGEDGVSLTGRLSTRAQPWLADHAAAGAVLLPGTAYVELAVRAGDEVGCGHVEELTLESPLVLPERGGVHVQVAVGPADDTGRRDLAVLSRPEDGGTWTRHASGIVRPAVAAPKTPAFDELAVWPVPGAEPVVVDGMYADLAERGHGYGPAFQGLTAAWRRGNEIFAEVRLPEGVRDGADRFGLHPALLDAALHATGLGDDREGTWLPFAWNGVSLHAAGAADLRVRIAEGPGGAVAIHAADTAGEPVLSVEAMVARPVTAGQLRGAEDTAIDSLFEMEWAETALADNKAPGEWAVLGADPLDAGSALETTGTAIRRYEDVAALIAALDTGAAIPDTAVVGVRGTAGDGTDIAREVRAVLDDLLTTVRAWIADDRLEACPLVVLTRGAVQVPADDVDAEVPDLAAAPVWGLLRSVQSEHPNRFVLVDVDEDTAGWAAALPGAVAADEPQLALRAGRVRAPRLARVGADSALPPPPVPEWRLETAGSGTLDDLALVPAPDLRETLRPGTVRVAVRAAGVNFRDVVVSLGMVPEERGLGSEGAGVVVEVGPEVDGLSVGDRVMGIIPGAFAPLAVVDRRFLVQMPEGWSFEQAASVPTVFLTAYYGLSDLAGLRAGESLLVHAATGGVGMAAVQLARYWGVDVFGTASPGKWDVLRGLGFGEERIASSRSAEFESRFLETTDGAGVDVVLDSLAGELVDASLRLLPRGGRFIEMGKTDVRDPDQVAQNHPGVAYQACDLIKAGPERIGQMLSEIVRLFEDGVLKPLPVRVWDVRRAGEAFRFMSRARHVGKVVLRIPNGWGSGSVLVTGGTGVLGGLVARHLVANHGVRSVVLMGRRGPDAPGIPDLVDELEGQGAEVRVVAGDVADRADVTRALAAVPEGRPLTGVVHAAGVLDDALIGALTPEQFERVLRPKVDAALLLDELTRDLDLSAFVLFSSAAGLMGSPGQANYAAANVFLDALAAHRRARGLPAVSLAWGIWAQSTGMSGHLDDTDLARIARSGALPIAAERGLTILDAAGRVDQAALLASPVDLGRLRALADSGMLQPLWRGMVRAPARRAAGTGTGGADSLARRLTAAPESERHRLLLEVVRTHLGTVLAHPSPQSIDAERGFMDLGMDSLTAVELRNRLNAATGLRLPSTLVFDHPTPDAVARHLYTELVGEDMPDADPARPGEEEIRRALATVPLDRLRSAGIMDALLALAGLDSGGANGVVEDGLDVIDEIDVEDLIKMAPLDTKENP</sequence>